<dbReference type="GO" id="GO:0030170">
    <property type="term" value="F:pyridoxal phosphate binding"/>
    <property type="evidence" value="ECO:0007669"/>
    <property type="project" value="TreeGrafter"/>
</dbReference>
<accession>A0AAD2D2Z7</accession>
<keyword evidence="13" id="KW-1185">Reference proteome</keyword>
<proteinExistence type="inferred from homology"/>
<evidence type="ECO:0000259" key="9">
    <source>
        <dbReference type="Pfam" id="PF00266"/>
    </source>
</evidence>
<keyword evidence="7" id="KW-0496">Mitochondrion</keyword>
<dbReference type="Pfam" id="PF02347">
    <property type="entry name" value="GDC-P"/>
    <property type="match status" value="1"/>
</dbReference>
<dbReference type="PANTHER" id="PTHR11773">
    <property type="entry name" value="GLYCINE DEHYDROGENASE, DECARBOXYLATING"/>
    <property type="match status" value="1"/>
</dbReference>
<dbReference type="NCBIfam" id="TIGR00461">
    <property type="entry name" value="gcvP"/>
    <property type="match status" value="1"/>
</dbReference>
<reference evidence="12" key="1">
    <citation type="submission" date="2023-07" db="EMBL/GenBank/DDBJ databases">
        <authorList>
            <consortium name="AG Swart"/>
            <person name="Singh M."/>
            <person name="Singh A."/>
            <person name="Seah K."/>
            <person name="Emmerich C."/>
        </authorList>
    </citation>
    <scope>NUCLEOTIDE SEQUENCE</scope>
    <source>
        <strain evidence="12">DP1</strain>
    </source>
</reference>
<dbReference type="EMBL" id="CAMPGE010020774">
    <property type="protein sequence ID" value="CAI2378979.1"/>
    <property type="molecule type" value="Genomic_DNA"/>
</dbReference>
<dbReference type="FunFam" id="3.40.640.10:FF:000005">
    <property type="entry name" value="Glycine dehydrogenase (decarboxylating), mitochondrial"/>
    <property type="match status" value="1"/>
</dbReference>
<dbReference type="Proteomes" id="UP001295684">
    <property type="component" value="Unassembled WGS sequence"/>
</dbReference>
<dbReference type="Pfam" id="PF21478">
    <property type="entry name" value="GcvP2_C"/>
    <property type="match status" value="1"/>
</dbReference>
<sequence>MFLRPFTQRSVSLKGISSAGKVQQSMLRPFASTVARQLELEQNQNIPDKLKASDFLLPRHIGITPAQEQEVLATVGNKTIEEHLEESVPDSILTTNLSDMFKHDFAKVGEIRSEFLYLENLKEVAKKNKIFKSYQGQGFYPCLVPNVILRNVLENPNWYTPYTPYQAEIAQGRLESLLNFQTMIADLTGLDIANASLLDEATAGAEAMFMAYSQFNKRRNVFFVSDQTYKHTIEVIKTRAEPLGIEVVVGDPNEYDFSDREDIFGVLVQNPGINGNIQDWSAKAEEVHKSKGFFIIGSDVLSLTMTKSPGEMGADIAYGLAQRLGVPMGFGGPHAAYFAVKEKIRFKLPGRVIGVSQDAHGNRALRMAMQTREQHIRRDRATSNICTAQALLANMAAFYGCWHGPKGLTNIAERINYQTHILHDKLTELGYTLHTHKDSMFDSIAIDISNEDLTKDQILSIFEDHEINLGVVNDNTLNVSLNEATTLADLEELITVFGKVKGKDAHVDFENTSYSGIKDSLKRTSEFMTHKIFNSLSSETDMMRYIQTLADKDIGLTKSMIPLGSCTMKLNAAVEMIPVTWPEFGNIHPFAPPSQTEGYMQMINELSDYLMAITGFEAISIQPNSGAQGEYSGLLTIRNFHKANGEGHRNICLIPTSAHGTNPASAMLLGMKIVAVKSDKNGNVDVEDLKAKAELHKDNLSCTMITYPSTHGVFEEDILEITETIHKYGGKVYIDGANMNAMMGHSSIKTIGGDVCHLNLHKTFTIPHGGGGPGMGPICCTKELEPHLPGHAIIPIDGRTKHAVCSAPYGSASILPIPHAYISLCGEKGISKSSALAILNSNYMAAQLEGHYEILYRNKNKKNAHEFIIDTREFKKTAGVTEEDIAKRLMDYGFHAPTVSFPVAGGIMVEPTESEPKIEMDRLCDALRNIREEIREIEEGKADKTNNVLKNSPHTVQVVSSDEWNYPYTREKAAFPVSWIHSRGKFWATVSRIDNVYGERNLMCSCPPMESYE</sequence>
<evidence type="ECO:0000256" key="7">
    <source>
        <dbReference type="RuleBase" id="RU364056"/>
    </source>
</evidence>
<dbReference type="GO" id="GO:0016594">
    <property type="term" value="F:glycine binding"/>
    <property type="evidence" value="ECO:0007669"/>
    <property type="project" value="TreeGrafter"/>
</dbReference>
<feature type="domain" description="Aminotransferase class V" evidence="9">
    <location>
        <begin position="659"/>
        <end position="769"/>
    </location>
</feature>
<dbReference type="FunFam" id="3.40.640.10:FF:000007">
    <property type="entry name" value="glycine dehydrogenase (Decarboxylating), mitochondrial"/>
    <property type="match status" value="1"/>
</dbReference>
<dbReference type="InterPro" id="IPR000192">
    <property type="entry name" value="Aminotrans_V_dom"/>
</dbReference>
<keyword evidence="3 6" id="KW-0663">Pyridoxal phosphate</keyword>
<dbReference type="GO" id="GO:0005960">
    <property type="term" value="C:glycine cleavage complex"/>
    <property type="evidence" value="ECO:0007669"/>
    <property type="project" value="TreeGrafter"/>
</dbReference>
<evidence type="ECO:0000256" key="1">
    <source>
        <dbReference type="ARBA" id="ARBA00001933"/>
    </source>
</evidence>
<dbReference type="PANTHER" id="PTHR11773:SF1">
    <property type="entry name" value="GLYCINE DEHYDROGENASE (DECARBOXYLATING), MITOCHONDRIAL"/>
    <property type="match status" value="1"/>
</dbReference>
<evidence type="ECO:0000256" key="2">
    <source>
        <dbReference type="ARBA" id="ARBA00010756"/>
    </source>
</evidence>
<dbReference type="InterPro" id="IPR015422">
    <property type="entry name" value="PyrdxlP-dep_Trfase_small"/>
</dbReference>
<organism evidence="12 13">
    <name type="scientific">Euplotes crassus</name>
    <dbReference type="NCBI Taxonomy" id="5936"/>
    <lineage>
        <taxon>Eukaryota</taxon>
        <taxon>Sar</taxon>
        <taxon>Alveolata</taxon>
        <taxon>Ciliophora</taxon>
        <taxon>Intramacronucleata</taxon>
        <taxon>Spirotrichea</taxon>
        <taxon>Hypotrichia</taxon>
        <taxon>Euplotida</taxon>
        <taxon>Euplotidae</taxon>
        <taxon>Moneuplotes</taxon>
    </lineage>
</organism>
<dbReference type="InterPro" id="IPR015424">
    <property type="entry name" value="PyrdxlP-dep_Trfase"/>
</dbReference>
<keyword evidence="4 7" id="KW-0560">Oxidoreductase</keyword>
<dbReference type="Gene3D" id="3.40.640.10">
    <property type="entry name" value="Type I PLP-dependent aspartate aminotransferase-like (Major domain)"/>
    <property type="match status" value="2"/>
</dbReference>
<comment type="subcellular location">
    <subcellularLocation>
        <location evidence="7">Mitochondrion</location>
    </subcellularLocation>
</comment>
<dbReference type="GO" id="GO:0005739">
    <property type="term" value="C:mitochondrion"/>
    <property type="evidence" value="ECO:0007669"/>
    <property type="project" value="UniProtKB-SubCell"/>
</dbReference>
<comment type="caution">
    <text evidence="12">The sequence shown here is derived from an EMBL/GenBank/DDBJ whole genome shotgun (WGS) entry which is preliminary data.</text>
</comment>
<evidence type="ECO:0000256" key="8">
    <source>
        <dbReference type="SAM" id="Coils"/>
    </source>
</evidence>
<comment type="subunit">
    <text evidence="7">The glycine cleavage system is composed of four proteins: P, T, L and H.</text>
</comment>
<comment type="cofactor">
    <cofactor evidence="1 6 7">
        <name>pyridoxal 5'-phosphate</name>
        <dbReference type="ChEBI" id="CHEBI:597326"/>
    </cofactor>
</comment>
<dbReference type="Gene3D" id="3.90.1150.10">
    <property type="entry name" value="Aspartate Aminotransferase, domain 1"/>
    <property type="match status" value="2"/>
</dbReference>
<dbReference type="SUPFAM" id="SSF53383">
    <property type="entry name" value="PLP-dependent transferases"/>
    <property type="match status" value="2"/>
</dbReference>
<dbReference type="InterPro" id="IPR020581">
    <property type="entry name" value="GDC_P"/>
</dbReference>
<gene>
    <name evidence="12" type="ORF">ECRASSUSDP1_LOCUS20384</name>
</gene>
<dbReference type="InterPro" id="IPR015421">
    <property type="entry name" value="PyrdxlP-dep_Trfase_major"/>
</dbReference>
<evidence type="ECO:0000259" key="11">
    <source>
        <dbReference type="Pfam" id="PF21478"/>
    </source>
</evidence>
<comment type="similarity">
    <text evidence="2 7">Belongs to the GcvP family.</text>
</comment>
<keyword evidence="8" id="KW-0175">Coiled coil</keyword>
<dbReference type="InterPro" id="IPR003437">
    <property type="entry name" value="GcvP"/>
</dbReference>
<evidence type="ECO:0000256" key="6">
    <source>
        <dbReference type="PIRSR" id="PIRSR603437-50"/>
    </source>
</evidence>
<evidence type="ECO:0000256" key="5">
    <source>
        <dbReference type="ARBA" id="ARBA00049026"/>
    </source>
</evidence>
<dbReference type="GO" id="GO:0004375">
    <property type="term" value="F:glycine dehydrogenase (decarboxylating) activity"/>
    <property type="evidence" value="ECO:0007669"/>
    <property type="project" value="UniProtKB-UniRule"/>
</dbReference>
<evidence type="ECO:0000313" key="12">
    <source>
        <dbReference type="EMBL" id="CAI2378979.1"/>
    </source>
</evidence>
<name>A0AAD2D2Z7_EUPCR</name>
<protein>
    <recommendedName>
        <fullName evidence="7">Glycine cleavage system P protein</fullName>
        <ecNumber evidence="7">1.4.4.2</ecNumber>
    </recommendedName>
</protein>
<comment type="catalytic activity">
    <reaction evidence="5 7">
        <text>N(6)-[(R)-lipoyl]-L-lysyl-[glycine-cleavage complex H protein] + glycine + H(+) = N(6)-[(R)-S(8)-aminomethyldihydrolipoyl]-L-lysyl-[glycine-cleavage complex H protein] + CO2</text>
        <dbReference type="Rhea" id="RHEA:24304"/>
        <dbReference type="Rhea" id="RHEA-COMP:10494"/>
        <dbReference type="Rhea" id="RHEA-COMP:10495"/>
        <dbReference type="ChEBI" id="CHEBI:15378"/>
        <dbReference type="ChEBI" id="CHEBI:16526"/>
        <dbReference type="ChEBI" id="CHEBI:57305"/>
        <dbReference type="ChEBI" id="CHEBI:83099"/>
        <dbReference type="ChEBI" id="CHEBI:83143"/>
        <dbReference type="EC" id="1.4.4.2"/>
    </reaction>
</comment>
<feature type="modified residue" description="N6-(pyridoxal phosphate)lysine" evidence="6">
    <location>
        <position position="762"/>
    </location>
</feature>
<dbReference type="AlphaFoldDB" id="A0AAD2D2Z7"/>
<dbReference type="GO" id="GO:0019464">
    <property type="term" value="P:glycine decarboxylation via glycine cleavage system"/>
    <property type="evidence" value="ECO:0007669"/>
    <property type="project" value="TreeGrafter"/>
</dbReference>
<evidence type="ECO:0000256" key="3">
    <source>
        <dbReference type="ARBA" id="ARBA00022898"/>
    </source>
</evidence>
<evidence type="ECO:0000259" key="10">
    <source>
        <dbReference type="Pfam" id="PF02347"/>
    </source>
</evidence>
<feature type="domain" description="Glycine dehydrogenase C-terminal" evidence="11">
    <location>
        <begin position="834"/>
        <end position="954"/>
    </location>
</feature>
<dbReference type="EC" id="1.4.4.2" evidence="7"/>
<dbReference type="InterPro" id="IPR049315">
    <property type="entry name" value="GDC-P_N"/>
</dbReference>
<keyword evidence="7" id="KW-0809">Transit peptide</keyword>
<evidence type="ECO:0000313" key="13">
    <source>
        <dbReference type="Proteomes" id="UP001295684"/>
    </source>
</evidence>
<dbReference type="CDD" id="cd00613">
    <property type="entry name" value="GDC-P"/>
    <property type="match status" value="1"/>
</dbReference>
<evidence type="ECO:0000256" key="4">
    <source>
        <dbReference type="ARBA" id="ARBA00023002"/>
    </source>
</evidence>
<dbReference type="Pfam" id="PF00266">
    <property type="entry name" value="Aminotran_5"/>
    <property type="match status" value="1"/>
</dbReference>
<feature type="domain" description="Glycine cleavage system P-protein N-terminal" evidence="10">
    <location>
        <begin position="59"/>
        <end position="497"/>
    </location>
</feature>
<comment type="function">
    <text evidence="7">The glycine cleavage system catalyzes the degradation of glycine.</text>
</comment>
<feature type="coiled-coil region" evidence="8">
    <location>
        <begin position="920"/>
        <end position="947"/>
    </location>
</feature>
<dbReference type="InterPro" id="IPR049316">
    <property type="entry name" value="GDC-P_C"/>
</dbReference>